<keyword evidence="1" id="KW-0472">Membrane</keyword>
<dbReference type="Proteomes" id="UP000305198">
    <property type="component" value="Unassembled WGS sequence"/>
</dbReference>
<proteinExistence type="predicted"/>
<dbReference type="AlphaFoldDB" id="A0A4U0YN11"/>
<keyword evidence="1" id="KW-1133">Transmembrane helix</keyword>
<evidence type="ECO:0000313" key="4">
    <source>
        <dbReference type="Proteomes" id="UP000305198"/>
    </source>
</evidence>
<keyword evidence="1" id="KW-0812">Transmembrane</keyword>
<name>A0A4U0YN11_9GAMM</name>
<protein>
    <recommendedName>
        <fullName evidence="5">Glycine zipper domain-containing protein</fullName>
    </recommendedName>
</protein>
<reference evidence="3 4" key="1">
    <citation type="submission" date="2019-04" db="EMBL/GenBank/DDBJ databases">
        <title>Crypto-aerobic microbial life in anoxic (sulfidic) marine sediments.</title>
        <authorList>
            <person name="Bhattacharya S."/>
            <person name="Roy C."/>
            <person name="Mondal N."/>
            <person name="Sarkar J."/>
            <person name="Mandal S."/>
            <person name="Rameez M.J."/>
            <person name="Ghosh W."/>
        </authorList>
    </citation>
    <scope>NUCLEOTIDE SEQUENCE [LARGE SCALE GENOMIC DNA]</scope>
    <source>
        <strain evidence="3 4">SBBB</strain>
    </source>
</reference>
<organism evidence="3 4">
    <name type="scientific">Halopseudomonas bauzanensis</name>
    <dbReference type="NCBI Taxonomy" id="653930"/>
    <lineage>
        <taxon>Bacteria</taxon>
        <taxon>Pseudomonadati</taxon>
        <taxon>Pseudomonadota</taxon>
        <taxon>Gammaproteobacteria</taxon>
        <taxon>Pseudomonadales</taxon>
        <taxon>Pseudomonadaceae</taxon>
        <taxon>Halopseudomonas</taxon>
    </lineage>
</organism>
<feature type="transmembrane region" description="Helical" evidence="1">
    <location>
        <begin position="42"/>
        <end position="62"/>
    </location>
</feature>
<evidence type="ECO:0000313" key="3">
    <source>
        <dbReference type="EMBL" id="TKA93730.1"/>
    </source>
</evidence>
<keyword evidence="2" id="KW-0732">Signal</keyword>
<evidence type="ECO:0008006" key="5">
    <source>
        <dbReference type="Google" id="ProtNLM"/>
    </source>
</evidence>
<evidence type="ECO:0000256" key="1">
    <source>
        <dbReference type="SAM" id="Phobius"/>
    </source>
</evidence>
<accession>A0A4U0YN11</accession>
<feature type="signal peptide" evidence="2">
    <location>
        <begin position="1"/>
        <end position="16"/>
    </location>
</feature>
<feature type="chain" id="PRO_5020937145" description="Glycine zipper domain-containing protein" evidence="2">
    <location>
        <begin position="17"/>
        <end position="118"/>
    </location>
</feature>
<comment type="caution">
    <text evidence="3">The sequence shown here is derived from an EMBL/GenBank/DDBJ whole genome shotgun (WGS) entry which is preliminary data.</text>
</comment>
<sequence>MTFGLTLALTAAASLAAADEIVGETTDTTAGGALGVSTGVMLGGAAGGPLGALVGAGVGLFVGKGIQTASGLEERAYAVRDTAGAVREVRSPAAQFAVGQRVERRGARLQAVNLSETP</sequence>
<dbReference type="OrthoDB" id="7017329at2"/>
<gene>
    <name evidence="3" type="ORF">FA869_03915</name>
</gene>
<dbReference type="EMBL" id="SWAV01000001">
    <property type="protein sequence ID" value="TKA93730.1"/>
    <property type="molecule type" value="Genomic_DNA"/>
</dbReference>
<evidence type="ECO:0000256" key="2">
    <source>
        <dbReference type="SAM" id="SignalP"/>
    </source>
</evidence>